<evidence type="ECO:0000259" key="4">
    <source>
        <dbReference type="PROSITE" id="PS50263"/>
    </source>
</evidence>
<dbReference type="RefSeq" id="WP_092814466.1">
    <property type="nucleotide sequence ID" value="NZ_FMVW01000007.1"/>
</dbReference>
<dbReference type="InterPro" id="IPR036526">
    <property type="entry name" value="C-N_Hydrolase_sf"/>
</dbReference>
<dbReference type="InterPro" id="IPR001110">
    <property type="entry name" value="UPF0012_CS"/>
</dbReference>
<dbReference type="SUPFAM" id="SSF56317">
    <property type="entry name" value="Carbon-nitrogen hydrolase"/>
    <property type="match status" value="1"/>
</dbReference>
<comment type="similarity">
    <text evidence="1">Belongs to the carbon-nitrogen hydrolase superfamily. NIT1/NIT2 family.</text>
</comment>
<dbReference type="Gene3D" id="3.60.110.10">
    <property type="entry name" value="Carbon-nitrogen hydrolase"/>
    <property type="match status" value="1"/>
</dbReference>
<organism evidence="5 6">
    <name type="scientific">Afifella marina DSM 2698</name>
    <dbReference type="NCBI Taxonomy" id="1120955"/>
    <lineage>
        <taxon>Bacteria</taxon>
        <taxon>Pseudomonadati</taxon>
        <taxon>Pseudomonadota</taxon>
        <taxon>Alphaproteobacteria</taxon>
        <taxon>Hyphomicrobiales</taxon>
        <taxon>Afifellaceae</taxon>
        <taxon>Afifella</taxon>
    </lineage>
</organism>
<dbReference type="PROSITE" id="PS50263">
    <property type="entry name" value="CN_HYDROLASE"/>
    <property type="match status" value="1"/>
</dbReference>
<feature type="region of interest" description="Disordered" evidence="3">
    <location>
        <begin position="259"/>
        <end position="291"/>
    </location>
</feature>
<dbReference type="EMBL" id="FMVW01000007">
    <property type="protein sequence ID" value="SCZ41818.1"/>
    <property type="molecule type" value="Genomic_DNA"/>
</dbReference>
<dbReference type="Proteomes" id="UP000199347">
    <property type="component" value="Unassembled WGS sequence"/>
</dbReference>
<dbReference type="PANTHER" id="PTHR23088">
    <property type="entry name" value="NITRILASE-RELATED"/>
    <property type="match status" value="1"/>
</dbReference>
<gene>
    <name evidence="5" type="ORF">SAMN03080610_02811</name>
</gene>
<protein>
    <submittedName>
        <fullName evidence="5">Predicted amidohydrolase</fullName>
    </submittedName>
</protein>
<dbReference type="InterPro" id="IPR045254">
    <property type="entry name" value="Nit1/2_C-N_Hydrolase"/>
</dbReference>
<evidence type="ECO:0000313" key="6">
    <source>
        <dbReference type="Proteomes" id="UP000199347"/>
    </source>
</evidence>
<dbReference type="AlphaFoldDB" id="A0A1G5NY17"/>
<keyword evidence="2 5" id="KW-0378">Hydrolase</keyword>
<accession>A0A1G5NY17</accession>
<dbReference type="InterPro" id="IPR003010">
    <property type="entry name" value="C-N_Hydrolase"/>
</dbReference>
<reference evidence="5 6" key="1">
    <citation type="submission" date="2016-10" db="EMBL/GenBank/DDBJ databases">
        <authorList>
            <person name="de Groot N.N."/>
        </authorList>
    </citation>
    <scope>NUCLEOTIDE SEQUENCE [LARGE SCALE GENOMIC DNA]</scope>
    <source>
        <strain evidence="5 6">DSM 2698</strain>
    </source>
</reference>
<sequence length="291" mass="30991">MSFKAACLQLNATNVVSENIATIERLARRAAEAGADYVQTPEMSNIIERDREKLFAAITTEGDDQTLAACRALASELGIVFHIGSLALKSQDGKIANRAFVVGADGAILARYDKIHLFDVDLPGGESWRESATYTAGDEAVLVPLAFATLGVSICYDVRFPQLYRALAKAGAEVLTAPAAFTRKTGEAHWHVLQRARAIENGAFMISAAQAGTHRDGRETFGHSIIVSPWGEVLSEAGDQGEEVIIAEIDTAQSAEARGRIPSLANERNFTPPSVGPSLAPSVAPPMRSAS</sequence>
<feature type="domain" description="CN hydrolase" evidence="4">
    <location>
        <begin position="3"/>
        <end position="251"/>
    </location>
</feature>
<evidence type="ECO:0000256" key="3">
    <source>
        <dbReference type="SAM" id="MobiDB-lite"/>
    </source>
</evidence>
<name>A0A1G5NY17_AFIMA</name>
<evidence type="ECO:0000313" key="5">
    <source>
        <dbReference type="EMBL" id="SCZ41818.1"/>
    </source>
</evidence>
<dbReference type="GO" id="GO:0016811">
    <property type="term" value="F:hydrolase activity, acting on carbon-nitrogen (but not peptide) bonds, in linear amides"/>
    <property type="evidence" value="ECO:0007669"/>
    <property type="project" value="InterPro"/>
</dbReference>
<evidence type="ECO:0000256" key="1">
    <source>
        <dbReference type="ARBA" id="ARBA00010613"/>
    </source>
</evidence>
<dbReference type="PROSITE" id="PS01227">
    <property type="entry name" value="UPF0012"/>
    <property type="match status" value="1"/>
</dbReference>
<keyword evidence="6" id="KW-1185">Reference proteome</keyword>
<dbReference type="CDD" id="cd07572">
    <property type="entry name" value="nit"/>
    <property type="match status" value="1"/>
</dbReference>
<dbReference type="STRING" id="1120955.SAMN03080610_02811"/>
<dbReference type="PANTHER" id="PTHR23088:SF27">
    <property type="entry name" value="DEAMINATED GLUTATHIONE AMIDASE"/>
    <property type="match status" value="1"/>
</dbReference>
<evidence type="ECO:0000256" key="2">
    <source>
        <dbReference type="ARBA" id="ARBA00022801"/>
    </source>
</evidence>
<dbReference type="Pfam" id="PF00795">
    <property type="entry name" value="CN_hydrolase"/>
    <property type="match status" value="1"/>
</dbReference>
<proteinExistence type="inferred from homology"/>
<dbReference type="OrthoDB" id="9811121at2"/>